<dbReference type="InterPro" id="IPR011761">
    <property type="entry name" value="ATP-grasp"/>
</dbReference>
<evidence type="ECO:0000256" key="1">
    <source>
        <dbReference type="ARBA" id="ARBA00022598"/>
    </source>
</evidence>
<comment type="caution">
    <text evidence="9">The sequence shown here is derived from an EMBL/GenBank/DDBJ whole genome shotgun (WGS) entry which is preliminary data.</text>
</comment>
<proteinExistence type="predicted"/>
<dbReference type="PROSITE" id="PS50979">
    <property type="entry name" value="BC"/>
    <property type="match status" value="1"/>
</dbReference>
<dbReference type="InterPro" id="IPR011054">
    <property type="entry name" value="Rudment_hybrid_motif"/>
</dbReference>
<dbReference type="EMBL" id="JARJLM010000323">
    <property type="protein sequence ID" value="MDF3835027.1"/>
    <property type="molecule type" value="Genomic_DNA"/>
</dbReference>
<name>A0ABT6AQX3_9BURK</name>
<dbReference type="InterPro" id="IPR050856">
    <property type="entry name" value="Biotin_carboxylase_complex"/>
</dbReference>
<dbReference type="InterPro" id="IPR011764">
    <property type="entry name" value="Biotin_carboxylation_dom"/>
</dbReference>
<keyword evidence="2 5" id="KW-0547">Nucleotide-binding</keyword>
<dbReference type="PANTHER" id="PTHR18866:SF33">
    <property type="entry name" value="METHYLCROTONOYL-COA CARBOXYLASE SUBUNIT ALPHA, MITOCHONDRIAL-RELATED"/>
    <property type="match status" value="1"/>
</dbReference>
<dbReference type="Proteomes" id="UP001216674">
    <property type="component" value="Unassembled WGS sequence"/>
</dbReference>
<evidence type="ECO:0000313" key="10">
    <source>
        <dbReference type="Proteomes" id="UP001216674"/>
    </source>
</evidence>
<organism evidence="9 10">
    <name type="scientific">Cupriavidus basilensis</name>
    <dbReference type="NCBI Taxonomy" id="68895"/>
    <lineage>
        <taxon>Bacteria</taxon>
        <taxon>Pseudomonadati</taxon>
        <taxon>Pseudomonadota</taxon>
        <taxon>Betaproteobacteria</taxon>
        <taxon>Burkholderiales</taxon>
        <taxon>Burkholderiaceae</taxon>
        <taxon>Cupriavidus</taxon>
    </lineage>
</organism>
<dbReference type="PROSITE" id="PS00867">
    <property type="entry name" value="CPSASE_2"/>
    <property type="match status" value="1"/>
</dbReference>
<evidence type="ECO:0000313" key="9">
    <source>
        <dbReference type="EMBL" id="MDF3835027.1"/>
    </source>
</evidence>
<dbReference type="SMART" id="SM00878">
    <property type="entry name" value="Biotin_carb_C"/>
    <property type="match status" value="1"/>
</dbReference>
<evidence type="ECO:0000256" key="4">
    <source>
        <dbReference type="ARBA" id="ARBA00023267"/>
    </source>
</evidence>
<evidence type="ECO:0000256" key="5">
    <source>
        <dbReference type="PROSITE-ProRule" id="PRU00409"/>
    </source>
</evidence>
<protein>
    <submittedName>
        <fullName evidence="9">Biotin carboxylase N-terminal domain-containing protein</fullName>
    </submittedName>
</protein>
<dbReference type="PROSITE" id="PS00866">
    <property type="entry name" value="CPSASE_1"/>
    <property type="match status" value="1"/>
</dbReference>
<gene>
    <name evidence="9" type="ORF">P3W85_18990</name>
</gene>
<evidence type="ECO:0000256" key="2">
    <source>
        <dbReference type="ARBA" id="ARBA00022741"/>
    </source>
</evidence>
<reference evidence="9 10" key="1">
    <citation type="submission" date="2023-03" db="EMBL/GenBank/DDBJ databases">
        <title>Draft assemblies of triclosan tolerant bacteria isolated from returned activated sludge.</title>
        <authorList>
            <person name="Van Hamelsveld S."/>
        </authorList>
    </citation>
    <scope>NUCLEOTIDE SEQUENCE [LARGE SCALE GENOMIC DNA]</scope>
    <source>
        <strain evidence="9 10">GW210010_S58</strain>
    </source>
</reference>
<evidence type="ECO:0000256" key="6">
    <source>
        <dbReference type="SAM" id="MobiDB-lite"/>
    </source>
</evidence>
<keyword evidence="10" id="KW-1185">Reference proteome</keyword>
<dbReference type="RefSeq" id="WP_276265932.1">
    <property type="nucleotide sequence ID" value="NZ_JARJLM010000323.1"/>
</dbReference>
<dbReference type="PANTHER" id="PTHR18866">
    <property type="entry name" value="CARBOXYLASE:PYRUVATE/ACETYL-COA/PROPIONYL-COA CARBOXYLASE"/>
    <property type="match status" value="1"/>
</dbReference>
<evidence type="ECO:0000259" key="7">
    <source>
        <dbReference type="PROSITE" id="PS50975"/>
    </source>
</evidence>
<dbReference type="InterPro" id="IPR005482">
    <property type="entry name" value="Biotin_COase_C"/>
</dbReference>
<dbReference type="InterPro" id="IPR016185">
    <property type="entry name" value="PreATP-grasp_dom_sf"/>
</dbReference>
<accession>A0ABT6AQX3</accession>
<dbReference type="InterPro" id="IPR005481">
    <property type="entry name" value="BC-like_N"/>
</dbReference>
<dbReference type="InterPro" id="IPR005479">
    <property type="entry name" value="CPAse_ATP-bd"/>
</dbReference>
<dbReference type="Pfam" id="PF02786">
    <property type="entry name" value="CPSase_L_D2"/>
    <property type="match status" value="1"/>
</dbReference>
<feature type="domain" description="Biotin carboxylation" evidence="8">
    <location>
        <begin position="13"/>
        <end position="461"/>
    </location>
</feature>
<evidence type="ECO:0000256" key="3">
    <source>
        <dbReference type="ARBA" id="ARBA00022840"/>
    </source>
</evidence>
<evidence type="ECO:0000259" key="8">
    <source>
        <dbReference type="PROSITE" id="PS50979"/>
    </source>
</evidence>
<keyword evidence="3 5" id="KW-0067">ATP-binding</keyword>
<dbReference type="SUPFAM" id="SSF51246">
    <property type="entry name" value="Rudiment single hybrid motif"/>
    <property type="match status" value="1"/>
</dbReference>
<dbReference type="Pfam" id="PF00289">
    <property type="entry name" value="Biotin_carb_N"/>
    <property type="match status" value="1"/>
</dbReference>
<keyword evidence="4" id="KW-0092">Biotin</keyword>
<dbReference type="Gene3D" id="3.30.470.20">
    <property type="entry name" value="ATP-grasp fold, B domain"/>
    <property type="match status" value="1"/>
</dbReference>
<dbReference type="Pfam" id="PF02785">
    <property type="entry name" value="Biotin_carb_C"/>
    <property type="match status" value="1"/>
</dbReference>
<feature type="domain" description="ATP-grasp" evidence="7">
    <location>
        <begin position="132"/>
        <end position="329"/>
    </location>
</feature>
<dbReference type="PROSITE" id="PS50975">
    <property type="entry name" value="ATP_GRASP"/>
    <property type="match status" value="1"/>
</dbReference>
<dbReference type="SUPFAM" id="SSF56059">
    <property type="entry name" value="Glutathione synthetase ATP-binding domain-like"/>
    <property type="match status" value="1"/>
</dbReference>
<dbReference type="SUPFAM" id="SSF52440">
    <property type="entry name" value="PreATP-grasp domain"/>
    <property type="match status" value="1"/>
</dbReference>
<sequence>MNAATNAYDTVRPLRRVLVANRGAVAARIIRALRALGLESVAVYSDADAGLPYLREADVALRLGEAPPLASYLDQDKLLEAARASGADAVHPGYGFLSENAAFAERVEAAGLCFIGPSPHWIRRLGHKTEARSFMAAQGMPLAPSSGVLPDDMDTVAAAAARIGYPVLIKPAGGGGGIGMVPVRDAAALAAAWQQARSVAQRSFGQAELYLEKLVEQPRHIEFQVLADRHGGVRILWERDCSVQRRHQKVIEEARAHGLDRAEVEAMAAQLSALLSGIGYDVIGTVEMLHTPAAGFVFLEMNTRLQVEHAVTEQIAGVDIVAAQIRLARGERIGDVLPACTGGVPAQGHAIEARVYAEDPVRFFPSPGPLEVFRPPQGEGVRVETGYAEGCRVTPYYDPMLAKVIATGAGRDEAIARLRAALEGFAITGVKTNIPFILRVLAHPDFLAGRIDTALVQRVLAAPARHDETDETDETPTDKRVA</sequence>
<keyword evidence="1" id="KW-0436">Ligase</keyword>
<feature type="region of interest" description="Disordered" evidence="6">
    <location>
        <begin position="463"/>
        <end position="482"/>
    </location>
</feature>